<feature type="compositionally biased region" description="Low complexity" evidence="1">
    <location>
        <begin position="33"/>
        <end position="49"/>
    </location>
</feature>
<dbReference type="Proteomes" id="UP000554482">
    <property type="component" value="Unassembled WGS sequence"/>
</dbReference>
<feature type="compositionally biased region" description="Basic residues" evidence="1">
    <location>
        <begin position="1"/>
        <end position="13"/>
    </location>
</feature>
<accession>A0A7J6UU57</accession>
<name>A0A7J6UU57_THATH</name>
<dbReference type="EMBL" id="JABWDY010043204">
    <property type="protein sequence ID" value="KAF5176106.1"/>
    <property type="molecule type" value="Genomic_DNA"/>
</dbReference>
<evidence type="ECO:0000313" key="2">
    <source>
        <dbReference type="EMBL" id="KAF5176106.1"/>
    </source>
</evidence>
<feature type="compositionally biased region" description="Polar residues" evidence="1">
    <location>
        <begin position="122"/>
        <end position="142"/>
    </location>
</feature>
<feature type="region of interest" description="Disordered" evidence="1">
    <location>
        <begin position="1"/>
        <end position="53"/>
    </location>
</feature>
<gene>
    <name evidence="2" type="ORF">FRX31_034307</name>
</gene>
<feature type="compositionally biased region" description="Polar residues" evidence="1">
    <location>
        <begin position="68"/>
        <end position="96"/>
    </location>
</feature>
<evidence type="ECO:0000256" key="1">
    <source>
        <dbReference type="SAM" id="MobiDB-lite"/>
    </source>
</evidence>
<sequence length="167" mass="17721">VPPTKKKASKKLAKKVETTKKSVDLQAIKKNKSAAGASSSGTSQLQLQLGKKKGKYYPAQDEVYVNSPLGTQSSTTASTPIPTQVSQTNQATTTNTLKRKTPSTPTVSVPSPETVLRISPTKGKTPSSNVASKPTLPTQKNPKNLGMTLSELRASIRTKSFNKVGVQ</sequence>
<organism evidence="2 3">
    <name type="scientific">Thalictrum thalictroides</name>
    <name type="common">Rue-anemone</name>
    <name type="synonym">Anemone thalictroides</name>
    <dbReference type="NCBI Taxonomy" id="46969"/>
    <lineage>
        <taxon>Eukaryota</taxon>
        <taxon>Viridiplantae</taxon>
        <taxon>Streptophyta</taxon>
        <taxon>Embryophyta</taxon>
        <taxon>Tracheophyta</taxon>
        <taxon>Spermatophyta</taxon>
        <taxon>Magnoliopsida</taxon>
        <taxon>Ranunculales</taxon>
        <taxon>Ranunculaceae</taxon>
        <taxon>Thalictroideae</taxon>
        <taxon>Thalictrum</taxon>
    </lineage>
</organism>
<reference evidence="2 3" key="1">
    <citation type="submission" date="2020-06" db="EMBL/GenBank/DDBJ databases">
        <title>Transcriptomic and genomic resources for Thalictrum thalictroides and T. hernandezii: Facilitating candidate gene discovery in an emerging model plant lineage.</title>
        <authorList>
            <person name="Arias T."/>
            <person name="Riano-Pachon D.M."/>
            <person name="Di Stilio V.S."/>
        </authorList>
    </citation>
    <scope>NUCLEOTIDE SEQUENCE [LARGE SCALE GENOMIC DNA]</scope>
    <source>
        <strain evidence="3">cv. WT478/WT964</strain>
        <tissue evidence="2">Leaves</tissue>
    </source>
</reference>
<comment type="caution">
    <text evidence="2">The sequence shown here is derived from an EMBL/GenBank/DDBJ whole genome shotgun (WGS) entry which is preliminary data.</text>
</comment>
<feature type="non-terminal residue" evidence="2">
    <location>
        <position position="1"/>
    </location>
</feature>
<feature type="region of interest" description="Disordered" evidence="1">
    <location>
        <begin position="66"/>
        <end position="146"/>
    </location>
</feature>
<dbReference type="AlphaFoldDB" id="A0A7J6UU57"/>
<feature type="compositionally biased region" description="Low complexity" evidence="1">
    <location>
        <begin position="102"/>
        <end position="115"/>
    </location>
</feature>
<protein>
    <submittedName>
        <fullName evidence="2">Uncharacterized protein</fullName>
    </submittedName>
</protein>
<evidence type="ECO:0000313" key="3">
    <source>
        <dbReference type="Proteomes" id="UP000554482"/>
    </source>
</evidence>
<keyword evidence="3" id="KW-1185">Reference proteome</keyword>
<proteinExistence type="predicted"/>
<feature type="compositionally biased region" description="Basic and acidic residues" evidence="1">
    <location>
        <begin position="14"/>
        <end position="23"/>
    </location>
</feature>